<organism evidence="1 2">
    <name type="scientific">Neolewinella antarctica</name>
    <dbReference type="NCBI Taxonomy" id="442734"/>
    <lineage>
        <taxon>Bacteria</taxon>
        <taxon>Pseudomonadati</taxon>
        <taxon>Bacteroidota</taxon>
        <taxon>Saprospiria</taxon>
        <taxon>Saprospirales</taxon>
        <taxon>Lewinellaceae</taxon>
        <taxon>Neolewinella</taxon>
    </lineage>
</organism>
<name>A0ABX0XD56_9BACT</name>
<comment type="caution">
    <text evidence="1">The sequence shown here is derived from an EMBL/GenBank/DDBJ whole genome shotgun (WGS) entry which is preliminary data.</text>
</comment>
<dbReference type="RefSeq" id="WP_168037976.1">
    <property type="nucleotide sequence ID" value="NZ_JAATJH010000004.1"/>
</dbReference>
<dbReference type="Proteomes" id="UP000770785">
    <property type="component" value="Unassembled WGS sequence"/>
</dbReference>
<proteinExistence type="predicted"/>
<keyword evidence="2" id="KW-1185">Reference proteome</keyword>
<accession>A0ABX0XD56</accession>
<sequence>MSTTEMRSEVAGWLENLDDEFLSAVHTIVGNYLRKDVDKKGAFIGYETDGTAVYAGTAQDQFTEDLSNPEDFITIEDFEQGQEIQAAT</sequence>
<dbReference type="EMBL" id="JAATJH010000004">
    <property type="protein sequence ID" value="NJC27142.1"/>
    <property type="molecule type" value="Genomic_DNA"/>
</dbReference>
<reference evidence="1 2" key="1">
    <citation type="submission" date="2020-03" db="EMBL/GenBank/DDBJ databases">
        <title>Genomic Encyclopedia of Type Strains, Phase IV (KMG-IV): sequencing the most valuable type-strain genomes for metagenomic binning, comparative biology and taxonomic classification.</title>
        <authorList>
            <person name="Goeker M."/>
        </authorList>
    </citation>
    <scope>NUCLEOTIDE SEQUENCE [LARGE SCALE GENOMIC DNA]</scope>
    <source>
        <strain evidence="1 2">DSM 105096</strain>
    </source>
</reference>
<gene>
    <name evidence="1" type="ORF">GGR27_002655</name>
</gene>
<evidence type="ECO:0000313" key="1">
    <source>
        <dbReference type="EMBL" id="NJC27142.1"/>
    </source>
</evidence>
<protein>
    <submittedName>
        <fullName evidence="1">Uncharacterized protein</fullName>
    </submittedName>
</protein>
<evidence type="ECO:0000313" key="2">
    <source>
        <dbReference type="Proteomes" id="UP000770785"/>
    </source>
</evidence>